<dbReference type="EnsemblPlants" id="OPUNC10G04140.1">
    <property type="protein sequence ID" value="OPUNC10G04140.1"/>
    <property type="gene ID" value="OPUNC10G04140"/>
</dbReference>
<organism evidence="2">
    <name type="scientific">Oryza punctata</name>
    <name type="common">Red rice</name>
    <dbReference type="NCBI Taxonomy" id="4537"/>
    <lineage>
        <taxon>Eukaryota</taxon>
        <taxon>Viridiplantae</taxon>
        <taxon>Streptophyta</taxon>
        <taxon>Embryophyta</taxon>
        <taxon>Tracheophyta</taxon>
        <taxon>Spermatophyta</taxon>
        <taxon>Magnoliopsida</taxon>
        <taxon>Liliopsida</taxon>
        <taxon>Poales</taxon>
        <taxon>Poaceae</taxon>
        <taxon>BOP clade</taxon>
        <taxon>Oryzoideae</taxon>
        <taxon>Oryzeae</taxon>
        <taxon>Oryzinae</taxon>
        <taxon>Oryza</taxon>
    </lineage>
</organism>
<dbReference type="Proteomes" id="UP000026962">
    <property type="component" value="Chromosome 10"/>
</dbReference>
<evidence type="ECO:0000256" key="1">
    <source>
        <dbReference type="SAM" id="MobiDB-lite"/>
    </source>
</evidence>
<dbReference type="SUPFAM" id="SSF56219">
    <property type="entry name" value="DNase I-like"/>
    <property type="match status" value="1"/>
</dbReference>
<accession>A0A0E0M668</accession>
<name>A0A0E0M668_ORYPU</name>
<dbReference type="InterPro" id="IPR036691">
    <property type="entry name" value="Endo/exonu/phosph_ase_sf"/>
</dbReference>
<evidence type="ECO:0008006" key="4">
    <source>
        <dbReference type="Google" id="ProtNLM"/>
    </source>
</evidence>
<dbReference type="AlphaFoldDB" id="A0A0E0M668"/>
<dbReference type="PANTHER" id="PTHR33075">
    <property type="entry name" value="OS02G0499800 PROTEIN"/>
    <property type="match status" value="1"/>
</dbReference>
<dbReference type="Gramene" id="OPUNC10G04140.1">
    <property type="protein sequence ID" value="OPUNC10G04140.1"/>
    <property type="gene ID" value="OPUNC10G04140"/>
</dbReference>
<proteinExistence type="predicted"/>
<reference evidence="2" key="1">
    <citation type="submission" date="2015-04" db="UniProtKB">
        <authorList>
            <consortium name="EnsemblPlants"/>
        </authorList>
    </citation>
    <scope>IDENTIFICATION</scope>
</reference>
<reference evidence="2" key="2">
    <citation type="submission" date="2018-05" db="EMBL/GenBank/DDBJ databases">
        <title>OpunRS2 (Oryza punctata Reference Sequence Version 2).</title>
        <authorList>
            <person name="Zhang J."/>
            <person name="Kudrna D."/>
            <person name="Lee S."/>
            <person name="Talag J."/>
            <person name="Welchert J."/>
            <person name="Wing R.A."/>
        </authorList>
    </citation>
    <scope>NUCLEOTIDE SEQUENCE [LARGE SCALE GENOMIC DNA]</scope>
</reference>
<feature type="region of interest" description="Disordered" evidence="1">
    <location>
        <begin position="215"/>
        <end position="236"/>
    </location>
</feature>
<protein>
    <recommendedName>
        <fullName evidence="4">Endonuclease/exonuclease/phosphatase domain-containing protein</fullName>
    </recommendedName>
</protein>
<dbReference type="HOGENOM" id="CLU_765890_0_0_1"/>
<dbReference type="PANTHER" id="PTHR33075:SF7">
    <property type="entry name" value="OS02G0303350 PROTEIN"/>
    <property type="match status" value="1"/>
</dbReference>
<evidence type="ECO:0000313" key="3">
    <source>
        <dbReference type="Proteomes" id="UP000026962"/>
    </source>
</evidence>
<evidence type="ECO:0000313" key="2">
    <source>
        <dbReference type="EnsemblPlants" id="OPUNC10G04140.1"/>
    </source>
</evidence>
<keyword evidence="3" id="KW-1185">Reference proteome</keyword>
<sequence>MKPIYRVVNSFGKLICWHHRDRVLGRVLAKCLYTDPSGVPRRIVMENPTNMGGNVEFWTLHTFVFNGEFNDILPMDDDLPLMWQQVEDLNMEIQYIQEQYEHQKHNHWKIAPFKMPIPSFPFRVLLFNVCCPLPNIAFSPTLIKYPESTTNWSLIKITLLDLAKRVWIMAFSSKYSQNSASYGSFGANISSVAQSKVKSRRAKVPISTEYVRRSPRLQGQRAKSALNHDTPKKKSDVQPIPSTFNIVVEGQPSKIPPPICGWHSESCCRSLHFDKFVFQPLQGAYGGLLTIWNSNIVQGSLISCQPFEITAQFTYNASMLDIGLLTNIYGPWVGELRDDFSWLNNIDISLEHNWIFMGDFNS</sequence>